<proteinExistence type="predicted"/>
<gene>
    <name evidence="1" type="ORF">LCGC14_0372720</name>
</gene>
<dbReference type="EMBL" id="LAZR01000298">
    <property type="protein sequence ID" value="KKN76246.1"/>
    <property type="molecule type" value="Genomic_DNA"/>
</dbReference>
<reference evidence="1" key="1">
    <citation type="journal article" date="2015" name="Nature">
        <title>Complex archaea that bridge the gap between prokaryotes and eukaryotes.</title>
        <authorList>
            <person name="Spang A."/>
            <person name="Saw J.H."/>
            <person name="Jorgensen S.L."/>
            <person name="Zaremba-Niedzwiedzka K."/>
            <person name="Martijn J."/>
            <person name="Lind A.E."/>
            <person name="van Eijk R."/>
            <person name="Schleper C."/>
            <person name="Guy L."/>
            <person name="Ettema T.J."/>
        </authorList>
    </citation>
    <scope>NUCLEOTIDE SEQUENCE</scope>
</reference>
<comment type="caution">
    <text evidence="1">The sequence shown here is derived from an EMBL/GenBank/DDBJ whole genome shotgun (WGS) entry which is preliminary data.</text>
</comment>
<evidence type="ECO:0000313" key="1">
    <source>
        <dbReference type="EMBL" id="KKN76246.1"/>
    </source>
</evidence>
<accession>A0A0F9VRX7</accession>
<protein>
    <submittedName>
        <fullName evidence="1">Uncharacterized protein</fullName>
    </submittedName>
</protein>
<sequence>MSSVQQAIDDIIQLEPQTKQYIQENLEDLMEEYVVSEIKSVSRAMNLPQHFIDGVKAVKVGPLHIKIINTWGTPQVPLAKFFNDGTNDHFIAPLGDWLLHWITPLGRDAWSRGHMVRGIQKTEAMEIGIRLGMKKFQTAVLKNTKENVSKELESVE</sequence>
<organism evidence="1">
    <name type="scientific">marine sediment metagenome</name>
    <dbReference type="NCBI Taxonomy" id="412755"/>
    <lineage>
        <taxon>unclassified sequences</taxon>
        <taxon>metagenomes</taxon>
        <taxon>ecological metagenomes</taxon>
    </lineage>
</organism>
<dbReference type="AlphaFoldDB" id="A0A0F9VRX7"/>
<name>A0A0F9VRX7_9ZZZZ</name>